<feature type="transmembrane region" description="Helical" evidence="17">
    <location>
        <begin position="31"/>
        <end position="57"/>
    </location>
</feature>
<keyword evidence="8 17" id="KW-0812">Transmembrane</keyword>
<dbReference type="PANTHER" id="PTHR10926">
    <property type="entry name" value="CELL CYCLE CONTROL PROTEIN 50"/>
    <property type="match status" value="1"/>
</dbReference>
<evidence type="ECO:0000256" key="5">
    <source>
        <dbReference type="ARBA" id="ARBA00009457"/>
    </source>
</evidence>
<keyword evidence="13" id="KW-1015">Disulfide bond</keyword>
<reference evidence="18" key="1">
    <citation type="submission" date="2020-07" db="EMBL/GenBank/DDBJ databases">
        <title>A long reads based de novo assembly of the rainbow trout Arlee double haploid line genome.</title>
        <authorList>
            <person name="Gao G."/>
            <person name="Palti Y."/>
        </authorList>
    </citation>
    <scope>NUCLEOTIDE SEQUENCE [LARGE SCALE GENOMIC DNA]</scope>
</reference>
<reference evidence="18" key="3">
    <citation type="submission" date="2025-09" db="UniProtKB">
        <authorList>
            <consortium name="Ensembl"/>
        </authorList>
    </citation>
    <scope>IDENTIFICATION</scope>
</reference>
<name>A0A8L0DLN3_ONCMY</name>
<accession>A0A8L0DLN3</accession>
<evidence type="ECO:0000256" key="14">
    <source>
        <dbReference type="ARBA" id="ARBA00023180"/>
    </source>
</evidence>
<reference evidence="18" key="2">
    <citation type="submission" date="2025-08" db="UniProtKB">
        <authorList>
            <consortium name="Ensembl"/>
        </authorList>
    </citation>
    <scope>IDENTIFICATION</scope>
</reference>
<evidence type="ECO:0000256" key="9">
    <source>
        <dbReference type="ARBA" id="ARBA00022989"/>
    </source>
</evidence>
<dbReference type="GO" id="GO:0030658">
    <property type="term" value="C:transport vesicle membrane"/>
    <property type="evidence" value="ECO:0007669"/>
    <property type="project" value="UniProtKB-SubCell"/>
</dbReference>
<keyword evidence="12 16" id="KW-0472">Membrane</keyword>
<evidence type="ECO:0000256" key="15">
    <source>
        <dbReference type="ARBA" id="ARBA00023329"/>
    </source>
</evidence>
<comment type="subcellular location">
    <subcellularLocation>
        <location evidence="2">Apical cell membrane</location>
    </subcellularLocation>
    <subcellularLocation>
        <location evidence="3">Cytoplasmic vesicle</location>
        <location evidence="3">Secretory vesicle membrane</location>
    </subcellularLocation>
    <subcellularLocation>
        <location evidence="4">Golgi apparatus</location>
    </subcellularLocation>
    <subcellularLocation>
        <location evidence="1">Membrane</location>
        <topology evidence="1">Multi-pass membrane protein</topology>
    </subcellularLocation>
</comment>
<evidence type="ECO:0000256" key="7">
    <source>
        <dbReference type="ARBA" id="ARBA00022475"/>
    </source>
</evidence>
<keyword evidence="15" id="KW-0968">Cytoplasmic vesicle</keyword>
<evidence type="ECO:0000256" key="8">
    <source>
        <dbReference type="ARBA" id="ARBA00022692"/>
    </source>
</evidence>
<dbReference type="GO" id="GO:0005794">
    <property type="term" value="C:Golgi apparatus"/>
    <property type="evidence" value="ECO:0007669"/>
    <property type="project" value="UniProtKB-SubCell"/>
</dbReference>
<evidence type="ECO:0000313" key="19">
    <source>
        <dbReference type="Proteomes" id="UP000694395"/>
    </source>
</evidence>
<dbReference type="AlphaFoldDB" id="A0A8L0DLN3"/>
<evidence type="ECO:0000256" key="2">
    <source>
        <dbReference type="ARBA" id="ARBA00004221"/>
    </source>
</evidence>
<proteinExistence type="inferred from homology"/>
<keyword evidence="9 17" id="KW-1133">Transmembrane helix</keyword>
<evidence type="ECO:0000313" key="18">
    <source>
        <dbReference type="Ensembl" id="ENSOMYP00000125368.1"/>
    </source>
</evidence>
<evidence type="ECO:0000256" key="6">
    <source>
        <dbReference type="ARBA" id="ARBA00022448"/>
    </source>
</evidence>
<evidence type="ECO:0000256" key="13">
    <source>
        <dbReference type="ARBA" id="ARBA00023157"/>
    </source>
</evidence>
<keyword evidence="7" id="KW-1003">Cell membrane</keyword>
<protein>
    <recommendedName>
        <fullName evidence="16">Cell cycle control protein</fullName>
    </recommendedName>
</protein>
<organism evidence="18 19">
    <name type="scientific">Oncorhynchus mykiss</name>
    <name type="common">Rainbow trout</name>
    <name type="synonym">Salmo gairdneri</name>
    <dbReference type="NCBI Taxonomy" id="8022"/>
    <lineage>
        <taxon>Eukaryota</taxon>
        <taxon>Metazoa</taxon>
        <taxon>Chordata</taxon>
        <taxon>Craniata</taxon>
        <taxon>Vertebrata</taxon>
        <taxon>Euteleostomi</taxon>
        <taxon>Actinopterygii</taxon>
        <taxon>Neopterygii</taxon>
        <taxon>Teleostei</taxon>
        <taxon>Protacanthopterygii</taxon>
        <taxon>Salmoniformes</taxon>
        <taxon>Salmonidae</taxon>
        <taxon>Salmoninae</taxon>
        <taxon>Oncorhynchus</taxon>
    </lineage>
</organism>
<sequence>RLLHRRTCGTINNKKPGNTEFKQRLPAWQPILTAGTVLPAFFVIWFIFIPIGIGLYITSNIKEFELMGQNPSKECEPYARNENMSIVQSPTAFLMLFNQDLYPHTLELCYIDPNGTRIQIPLKGIAWWTDKHETQSLPPPGTTKPINWRKPVYELDTDAENNDFINEDFIVWMRTAAFPVFCKLYCIIQKNVTPTLPRGNYTLEVTYNYPVRSFEGWKRVILRGGRGYITVGSVCFFLGVVLIHHKYGSRNHSADIPN</sequence>
<dbReference type="Pfam" id="PF03381">
    <property type="entry name" value="CDC50"/>
    <property type="match status" value="1"/>
</dbReference>
<feature type="transmembrane region" description="Helical" evidence="17">
    <location>
        <begin position="227"/>
        <end position="245"/>
    </location>
</feature>
<evidence type="ECO:0000256" key="12">
    <source>
        <dbReference type="ARBA" id="ARBA00023136"/>
    </source>
</evidence>
<dbReference type="InterPro" id="IPR005045">
    <property type="entry name" value="CDC50/LEM3_fam"/>
</dbReference>
<keyword evidence="6" id="KW-0813">Transport</keyword>
<dbReference type="GO" id="GO:0016324">
    <property type="term" value="C:apical plasma membrane"/>
    <property type="evidence" value="ECO:0007669"/>
    <property type="project" value="UniProtKB-SubCell"/>
</dbReference>
<dbReference type="PANTHER" id="PTHR10926:SF17">
    <property type="entry name" value="CELL CYCLE CONTROL PROTEIN 50A"/>
    <property type="match status" value="1"/>
</dbReference>
<evidence type="ECO:0000256" key="16">
    <source>
        <dbReference type="PIRNR" id="PIRNR015840"/>
    </source>
</evidence>
<evidence type="ECO:0000256" key="4">
    <source>
        <dbReference type="ARBA" id="ARBA00004555"/>
    </source>
</evidence>
<dbReference type="Proteomes" id="UP000694395">
    <property type="component" value="Chromosome 4"/>
</dbReference>
<keyword evidence="11" id="KW-0445">Lipid transport</keyword>
<keyword evidence="10" id="KW-0333">Golgi apparatus</keyword>
<dbReference type="Ensembl" id="ENSOMYT00000132901.1">
    <property type="protein sequence ID" value="ENSOMYP00000125368.1"/>
    <property type="gene ID" value="ENSOMYG00000048151.1"/>
</dbReference>
<evidence type="ECO:0000256" key="1">
    <source>
        <dbReference type="ARBA" id="ARBA00004141"/>
    </source>
</evidence>
<dbReference type="GO" id="GO:0045332">
    <property type="term" value="P:phospholipid translocation"/>
    <property type="evidence" value="ECO:0007669"/>
    <property type="project" value="TreeGrafter"/>
</dbReference>
<keyword evidence="14" id="KW-0325">Glycoprotein</keyword>
<comment type="similarity">
    <text evidence="5 16">Belongs to the CDC50/LEM3 family.</text>
</comment>
<keyword evidence="19" id="KW-1185">Reference proteome</keyword>
<dbReference type="GO" id="GO:0005783">
    <property type="term" value="C:endoplasmic reticulum"/>
    <property type="evidence" value="ECO:0007669"/>
    <property type="project" value="TreeGrafter"/>
</dbReference>
<dbReference type="GeneTree" id="ENSGT00390000004660"/>
<evidence type="ECO:0000256" key="11">
    <source>
        <dbReference type="ARBA" id="ARBA00023055"/>
    </source>
</evidence>
<dbReference type="PIRSF" id="PIRSF015840">
    <property type="entry name" value="DUF284_TM_euk"/>
    <property type="match status" value="1"/>
</dbReference>
<evidence type="ECO:0000256" key="17">
    <source>
        <dbReference type="SAM" id="Phobius"/>
    </source>
</evidence>
<evidence type="ECO:0000256" key="3">
    <source>
        <dbReference type="ARBA" id="ARBA00004250"/>
    </source>
</evidence>
<evidence type="ECO:0000256" key="10">
    <source>
        <dbReference type="ARBA" id="ARBA00023034"/>
    </source>
</evidence>